<evidence type="ECO:0000256" key="6">
    <source>
        <dbReference type="ARBA" id="ARBA00022692"/>
    </source>
</evidence>
<dbReference type="PANTHER" id="PTHR33446:SF2">
    <property type="entry name" value="PROTEIN TONB"/>
    <property type="match status" value="1"/>
</dbReference>
<keyword evidence="6" id="KW-0812">Transmembrane</keyword>
<keyword evidence="5 10" id="KW-0997">Cell inner membrane</keyword>
<evidence type="ECO:0000256" key="4">
    <source>
        <dbReference type="ARBA" id="ARBA00022475"/>
    </source>
</evidence>
<comment type="similarity">
    <text evidence="2 10">Belongs to the TonB family.</text>
</comment>
<proteinExistence type="inferred from homology"/>
<keyword evidence="3 10" id="KW-0813">Transport</keyword>
<dbReference type="PROSITE" id="PS52015">
    <property type="entry name" value="TONB_CTD"/>
    <property type="match status" value="1"/>
</dbReference>
<evidence type="ECO:0000256" key="10">
    <source>
        <dbReference type="RuleBase" id="RU362123"/>
    </source>
</evidence>
<gene>
    <name evidence="12" type="ORF">A8V01_16330</name>
</gene>
<evidence type="ECO:0000256" key="3">
    <source>
        <dbReference type="ARBA" id="ARBA00022448"/>
    </source>
</evidence>
<dbReference type="GO" id="GO:0030288">
    <property type="term" value="C:outer membrane-bounded periplasmic space"/>
    <property type="evidence" value="ECO:0007669"/>
    <property type="project" value="InterPro"/>
</dbReference>
<dbReference type="GO" id="GO:0015891">
    <property type="term" value="P:siderophore transport"/>
    <property type="evidence" value="ECO:0007669"/>
    <property type="project" value="InterPro"/>
</dbReference>
<feature type="domain" description="TonB C-terminal" evidence="11">
    <location>
        <begin position="132"/>
        <end position="222"/>
    </location>
</feature>
<dbReference type="InterPro" id="IPR051045">
    <property type="entry name" value="TonB-dependent_transducer"/>
</dbReference>
<organism evidence="12 13">
    <name type="scientific">Novosphingobium guangzhouense</name>
    <dbReference type="NCBI Taxonomy" id="1850347"/>
    <lineage>
        <taxon>Bacteria</taxon>
        <taxon>Pseudomonadati</taxon>
        <taxon>Pseudomonadota</taxon>
        <taxon>Alphaproteobacteria</taxon>
        <taxon>Sphingomonadales</taxon>
        <taxon>Sphingomonadaceae</taxon>
        <taxon>Novosphingobium</taxon>
    </lineage>
</organism>
<keyword evidence="13" id="KW-1185">Reference proteome</keyword>
<keyword evidence="4 10" id="KW-1003">Cell membrane</keyword>
<evidence type="ECO:0000313" key="13">
    <source>
        <dbReference type="Proteomes" id="UP000236327"/>
    </source>
</evidence>
<comment type="caution">
    <text evidence="12">The sequence shown here is derived from an EMBL/GenBank/DDBJ whole genome shotgun (WGS) entry which is preliminary data.</text>
</comment>
<protein>
    <recommendedName>
        <fullName evidence="10">Protein TonB</fullName>
    </recommendedName>
</protein>
<name>A0A2K2G3J1_9SPHN</name>
<dbReference type="Proteomes" id="UP000236327">
    <property type="component" value="Unassembled WGS sequence"/>
</dbReference>
<comment type="function">
    <text evidence="10">Interacts with outer membrane receptor proteins that carry out high-affinity binding and energy dependent uptake into the periplasmic space of specific substrates. It could act to transduce energy from the cytoplasmic membrane to specific energy-requiring processes in the outer membrane, resulting in the release into the periplasm of ligands bound by these outer membrane proteins.</text>
</comment>
<sequence>MAARLAGLSGTATVAGVVLGVSLFAWHSAPRVILPRSAPLTVALQPLSAPPEPVREVAPGPVQVERQEAVPQPRPDTPPPPMILLSDMPGAKAQDPAPVELVDPGPPIPQTTAPKAIEAPAAPRLSSEARPNWEASVLAHLERFRRYPPRARAARQQGVVQVRFTMNRAGAVLACQIVRKSGSFTLDQAALETVRLAQPLPAIPAGRPDTVELTVPIEFRLR</sequence>
<dbReference type="GO" id="GO:0098797">
    <property type="term" value="C:plasma membrane protein complex"/>
    <property type="evidence" value="ECO:0007669"/>
    <property type="project" value="TreeGrafter"/>
</dbReference>
<dbReference type="InterPro" id="IPR037682">
    <property type="entry name" value="TonB_C"/>
</dbReference>
<dbReference type="AlphaFoldDB" id="A0A2K2G3J1"/>
<evidence type="ECO:0000259" key="11">
    <source>
        <dbReference type="PROSITE" id="PS52015"/>
    </source>
</evidence>
<dbReference type="NCBIfam" id="TIGR01352">
    <property type="entry name" value="tonB_Cterm"/>
    <property type="match status" value="1"/>
</dbReference>
<dbReference type="GO" id="GO:0015031">
    <property type="term" value="P:protein transport"/>
    <property type="evidence" value="ECO:0007669"/>
    <property type="project" value="UniProtKB-UniRule"/>
</dbReference>
<evidence type="ECO:0000256" key="1">
    <source>
        <dbReference type="ARBA" id="ARBA00004383"/>
    </source>
</evidence>
<dbReference type="InterPro" id="IPR006260">
    <property type="entry name" value="TonB/TolA_C"/>
</dbReference>
<comment type="subcellular location">
    <subcellularLocation>
        <location evidence="1 10">Cell inner membrane</location>
        <topology evidence="1 10">Single-pass membrane protein</topology>
        <orientation evidence="1 10">Periplasmic side</orientation>
    </subcellularLocation>
</comment>
<dbReference type="Gene3D" id="3.30.1150.10">
    <property type="match status" value="1"/>
</dbReference>
<reference evidence="12 13" key="1">
    <citation type="submission" date="2016-05" db="EMBL/GenBank/DDBJ databases">
        <title>Complete genome sequence of Novosphingobium guangzhouense SA925(T).</title>
        <authorList>
            <person name="Sha S."/>
        </authorList>
    </citation>
    <scope>NUCLEOTIDE SEQUENCE [LARGE SCALE GENOMIC DNA]</scope>
    <source>
        <strain evidence="12 13">SA925</strain>
    </source>
</reference>
<dbReference type="EMBL" id="LYMM01000025">
    <property type="protein sequence ID" value="PNU05558.1"/>
    <property type="molecule type" value="Genomic_DNA"/>
</dbReference>
<evidence type="ECO:0000256" key="8">
    <source>
        <dbReference type="ARBA" id="ARBA00022989"/>
    </source>
</evidence>
<evidence type="ECO:0000313" key="12">
    <source>
        <dbReference type="EMBL" id="PNU05558.1"/>
    </source>
</evidence>
<evidence type="ECO:0000256" key="5">
    <source>
        <dbReference type="ARBA" id="ARBA00022519"/>
    </source>
</evidence>
<keyword evidence="10" id="KW-0735">Signal-anchor</keyword>
<accession>A0A2K2G3J1</accession>
<dbReference type="Pfam" id="PF03544">
    <property type="entry name" value="TonB_C"/>
    <property type="match status" value="1"/>
</dbReference>
<evidence type="ECO:0000256" key="9">
    <source>
        <dbReference type="ARBA" id="ARBA00023136"/>
    </source>
</evidence>
<keyword evidence="8" id="KW-1133">Transmembrane helix</keyword>
<dbReference type="PRINTS" id="PR01374">
    <property type="entry name" value="TONBPROTEIN"/>
</dbReference>
<evidence type="ECO:0000256" key="7">
    <source>
        <dbReference type="ARBA" id="ARBA00022927"/>
    </source>
</evidence>
<dbReference type="InterPro" id="IPR003538">
    <property type="entry name" value="TonB"/>
</dbReference>
<dbReference type="GO" id="GO:0055085">
    <property type="term" value="P:transmembrane transport"/>
    <property type="evidence" value="ECO:0007669"/>
    <property type="project" value="InterPro"/>
</dbReference>
<evidence type="ECO:0000256" key="2">
    <source>
        <dbReference type="ARBA" id="ARBA00006555"/>
    </source>
</evidence>
<dbReference type="SUPFAM" id="SSF74653">
    <property type="entry name" value="TolA/TonB C-terminal domain"/>
    <property type="match status" value="1"/>
</dbReference>
<keyword evidence="9" id="KW-0472">Membrane</keyword>
<dbReference type="GO" id="GO:0031992">
    <property type="term" value="F:energy transducer activity"/>
    <property type="evidence" value="ECO:0007669"/>
    <property type="project" value="InterPro"/>
</dbReference>
<dbReference type="PANTHER" id="PTHR33446">
    <property type="entry name" value="PROTEIN TONB-RELATED"/>
    <property type="match status" value="1"/>
</dbReference>
<keyword evidence="7 10" id="KW-0653">Protein transport</keyword>